<dbReference type="AlphaFoldDB" id="F0SM04"/>
<dbReference type="NCBIfam" id="NF038001">
    <property type="entry name" value="HYExAFE"/>
    <property type="match status" value="1"/>
</dbReference>
<dbReference type="InterPro" id="IPR049797">
    <property type="entry name" value="HYExAFE"/>
</dbReference>
<dbReference type="HOGENOM" id="CLU_086321_0_0_0"/>
<protein>
    <submittedName>
        <fullName evidence="1">Uncharacterized protein</fullName>
    </submittedName>
</protein>
<reference evidence="2" key="1">
    <citation type="submission" date="2011-02" db="EMBL/GenBank/DDBJ databases">
        <title>The complete genome of Planctomyces brasiliensis DSM 5305.</title>
        <authorList>
            <person name="Lucas S."/>
            <person name="Copeland A."/>
            <person name="Lapidus A."/>
            <person name="Bruce D."/>
            <person name="Goodwin L."/>
            <person name="Pitluck S."/>
            <person name="Kyrpides N."/>
            <person name="Mavromatis K."/>
            <person name="Pagani I."/>
            <person name="Ivanova N."/>
            <person name="Ovchinnikova G."/>
            <person name="Lu M."/>
            <person name="Detter J.C."/>
            <person name="Han C."/>
            <person name="Land M."/>
            <person name="Hauser L."/>
            <person name="Markowitz V."/>
            <person name="Cheng J.-F."/>
            <person name="Hugenholtz P."/>
            <person name="Woyke T."/>
            <person name="Wu D."/>
            <person name="Tindall B."/>
            <person name="Pomrenke H.G."/>
            <person name="Brambilla E."/>
            <person name="Klenk H.-P."/>
            <person name="Eisen J.A."/>
        </authorList>
    </citation>
    <scope>NUCLEOTIDE SEQUENCE [LARGE SCALE GENOMIC DNA]</scope>
    <source>
        <strain evidence="2">ATCC 49424 / DSM 5305 / JCM 21570 / NBRC 103401 / IFAM 1448</strain>
    </source>
</reference>
<dbReference type="EMBL" id="CP002546">
    <property type="protein sequence ID" value="ADY59929.1"/>
    <property type="molecule type" value="Genomic_DNA"/>
</dbReference>
<proteinExistence type="predicted"/>
<evidence type="ECO:0000313" key="2">
    <source>
        <dbReference type="Proteomes" id="UP000006860"/>
    </source>
</evidence>
<dbReference type="OrthoDB" id="272676at2"/>
<dbReference type="eggNOG" id="ENOG5032XEW">
    <property type="taxonomic scope" value="Bacteria"/>
</dbReference>
<dbReference type="Proteomes" id="UP000006860">
    <property type="component" value="Chromosome"/>
</dbReference>
<evidence type="ECO:0000313" key="1">
    <source>
        <dbReference type="EMBL" id="ADY59929.1"/>
    </source>
</evidence>
<sequence>MIRNNPYEAAFEAYLRDHRIAYVSVDESRRALLADVSLKSMDFIVYAEGSQNLLIDVKGRRRLPGRRWENWATVDDIDGLTQWERVFGSDFRSLLVFAYESSGEITDEPGGGVVTYQGKRYDFYGVWLDDYRRLMKQRSPSWQTVWMPAVAYRSCRFALETLWSPAVAAS</sequence>
<dbReference type="KEGG" id="pbs:Plabr_2327"/>
<name>F0SM04_RUBBR</name>
<organism evidence="1 2">
    <name type="scientific">Rubinisphaera brasiliensis (strain ATCC 49424 / DSM 5305 / JCM 21570 / IAM 15109 / NBRC 103401 / IFAM 1448)</name>
    <name type="common">Planctomyces brasiliensis</name>
    <dbReference type="NCBI Taxonomy" id="756272"/>
    <lineage>
        <taxon>Bacteria</taxon>
        <taxon>Pseudomonadati</taxon>
        <taxon>Planctomycetota</taxon>
        <taxon>Planctomycetia</taxon>
        <taxon>Planctomycetales</taxon>
        <taxon>Planctomycetaceae</taxon>
        <taxon>Rubinisphaera</taxon>
    </lineage>
</organism>
<accession>F0SM04</accession>
<keyword evidence="2" id="KW-1185">Reference proteome</keyword>
<gene>
    <name evidence="1" type="ordered locus">Plabr_2327</name>
</gene>
<dbReference type="RefSeq" id="WP_013628653.1">
    <property type="nucleotide sequence ID" value="NC_015174.1"/>
</dbReference>